<accession>A0A9X1VYW8</accession>
<sequence length="86" mass="9998">MPKPLRTKAQLSLLLQDSLEALPEVIDYRRRHAGAAIYFVGLNATQRDTHGRNWNCRDTCAEFPRPLSRPARRQLDALREMYDFKA</sequence>
<reference evidence="1" key="1">
    <citation type="submission" date="2022-03" db="EMBL/GenBank/DDBJ databases">
        <authorList>
            <person name="Woo C.Y."/>
        </authorList>
    </citation>
    <scope>NUCLEOTIDE SEQUENCE</scope>
    <source>
        <strain evidence="1">CYS-02</strain>
    </source>
</reference>
<dbReference type="RefSeq" id="WP_243308962.1">
    <property type="nucleotide sequence ID" value="NZ_JALGBI010000003.1"/>
</dbReference>
<comment type="caution">
    <text evidence="1">The sequence shown here is derived from an EMBL/GenBank/DDBJ whole genome shotgun (WGS) entry which is preliminary data.</text>
</comment>
<name>A0A9X1VYW8_9BURK</name>
<evidence type="ECO:0000313" key="2">
    <source>
        <dbReference type="Proteomes" id="UP001139447"/>
    </source>
</evidence>
<keyword evidence="2" id="KW-1185">Reference proteome</keyword>
<dbReference type="AlphaFoldDB" id="A0A9X1VYW8"/>
<organism evidence="1 2">
    <name type="scientific">Variovorax terrae</name>
    <dbReference type="NCBI Taxonomy" id="2923278"/>
    <lineage>
        <taxon>Bacteria</taxon>
        <taxon>Pseudomonadati</taxon>
        <taxon>Pseudomonadota</taxon>
        <taxon>Betaproteobacteria</taxon>
        <taxon>Burkholderiales</taxon>
        <taxon>Comamonadaceae</taxon>
        <taxon>Variovorax</taxon>
    </lineage>
</organism>
<gene>
    <name evidence="1" type="ORF">MMF98_19965</name>
</gene>
<protein>
    <submittedName>
        <fullName evidence="1">Uncharacterized protein</fullName>
    </submittedName>
</protein>
<dbReference type="Proteomes" id="UP001139447">
    <property type="component" value="Unassembled WGS sequence"/>
</dbReference>
<evidence type="ECO:0000313" key="1">
    <source>
        <dbReference type="EMBL" id="MCJ0765495.1"/>
    </source>
</evidence>
<dbReference type="EMBL" id="JALGBI010000003">
    <property type="protein sequence ID" value="MCJ0765495.1"/>
    <property type="molecule type" value="Genomic_DNA"/>
</dbReference>
<proteinExistence type="predicted"/>